<dbReference type="OrthoDB" id="4350585at2"/>
<evidence type="ECO:0000313" key="2">
    <source>
        <dbReference type="EMBL" id="KDN88191.1"/>
    </source>
</evidence>
<dbReference type="RefSeq" id="WP_035857922.1">
    <property type="nucleotide sequence ID" value="NZ_KK853997.1"/>
</dbReference>
<organism evidence="2 3">
    <name type="scientific">Kitasatospora cheerisanensis KCTC 2395</name>
    <dbReference type="NCBI Taxonomy" id="1348663"/>
    <lineage>
        <taxon>Bacteria</taxon>
        <taxon>Bacillati</taxon>
        <taxon>Actinomycetota</taxon>
        <taxon>Actinomycetes</taxon>
        <taxon>Kitasatosporales</taxon>
        <taxon>Streptomycetaceae</taxon>
        <taxon>Kitasatospora</taxon>
    </lineage>
</organism>
<accession>A0A066ZD14</accession>
<name>A0A066ZD14_9ACTN</name>
<dbReference type="Proteomes" id="UP000027178">
    <property type="component" value="Unassembled WGS sequence"/>
</dbReference>
<feature type="region of interest" description="Disordered" evidence="1">
    <location>
        <begin position="155"/>
        <end position="191"/>
    </location>
</feature>
<keyword evidence="3" id="KW-1185">Reference proteome</keyword>
<evidence type="ECO:0000256" key="1">
    <source>
        <dbReference type="SAM" id="MobiDB-lite"/>
    </source>
</evidence>
<proteinExistence type="predicted"/>
<evidence type="ECO:0000313" key="3">
    <source>
        <dbReference type="Proteomes" id="UP000027178"/>
    </source>
</evidence>
<comment type="caution">
    <text evidence="2">The sequence shown here is derived from an EMBL/GenBank/DDBJ whole genome shotgun (WGS) entry which is preliminary data.</text>
</comment>
<dbReference type="HOGENOM" id="CLU_927232_0_0_11"/>
<dbReference type="eggNOG" id="ENOG5031QJQ">
    <property type="taxonomic scope" value="Bacteria"/>
</dbReference>
<gene>
    <name evidence="2" type="ORF">KCH_00410</name>
</gene>
<dbReference type="PATRIC" id="fig|1348663.4.peg.28"/>
<protein>
    <submittedName>
        <fullName evidence="2">Uncharacterized protein</fullName>
    </submittedName>
</protein>
<reference evidence="2 3" key="1">
    <citation type="submission" date="2014-05" db="EMBL/GenBank/DDBJ databases">
        <title>Draft Genome Sequence of Kitasatospora cheerisanensis KCTC 2395.</title>
        <authorList>
            <person name="Nam D.H."/>
        </authorList>
    </citation>
    <scope>NUCLEOTIDE SEQUENCE [LARGE SCALE GENOMIC DNA]</scope>
    <source>
        <strain evidence="2 3">KCTC 2395</strain>
    </source>
</reference>
<dbReference type="EMBL" id="JNBY01000003">
    <property type="protein sequence ID" value="KDN88191.1"/>
    <property type="molecule type" value="Genomic_DNA"/>
</dbReference>
<dbReference type="AlphaFoldDB" id="A0A066ZD14"/>
<sequence>MADVEGTELGSGHIRQIVESVYVPGTAGLHGGEVFRPGQGKPLTLSPCRLEQPRSGVRVDDRTRVGPATVPVPTAIYELRIPAESDGMWASVYVLAPGTDTTKLLTDLLAAGQACGSRTVTAADPSSRASAQVVSTAWTTMGADGPGVAVISASTPDTAGATAPPKGPKWTISPDGRLAPDGDLTAPRTPAPGSLDYGEAVLYGTNGRILVELAKVGGDSAGSAPDLPAVEQAYPAAQRALKELLAGFNGLPD</sequence>